<feature type="chain" id="PRO_5045912851" evidence="1">
    <location>
        <begin position="32"/>
        <end position="1135"/>
    </location>
</feature>
<dbReference type="Proteomes" id="UP000661077">
    <property type="component" value="Unassembled WGS sequence"/>
</dbReference>
<accession>A0ABS1WWV4</accession>
<dbReference type="Gene3D" id="1.50.10.10">
    <property type="match status" value="1"/>
</dbReference>
<dbReference type="InterPro" id="IPR008928">
    <property type="entry name" value="6-hairpin_glycosidase_sf"/>
</dbReference>
<feature type="signal peptide" evidence="1">
    <location>
        <begin position="1"/>
        <end position="31"/>
    </location>
</feature>
<evidence type="ECO:0000256" key="1">
    <source>
        <dbReference type="SAM" id="SignalP"/>
    </source>
</evidence>
<reference evidence="2 3" key="1">
    <citation type="journal article" date="2021" name="Int. J. Syst. Evol. Microbiol.">
        <title>Steroidobacter gossypii sp. nov., isolated from soil of cotton cropping field.</title>
        <authorList>
            <person name="Huang R."/>
            <person name="Yang S."/>
            <person name="Zhen C."/>
            <person name="Liu W."/>
        </authorList>
    </citation>
    <scope>NUCLEOTIDE SEQUENCE [LARGE SCALE GENOMIC DNA]</scope>
    <source>
        <strain evidence="2 3">S1-65</strain>
    </source>
</reference>
<protein>
    <submittedName>
        <fullName evidence="2">DUF4450 domain-containing protein</fullName>
    </submittedName>
</protein>
<evidence type="ECO:0000313" key="3">
    <source>
        <dbReference type="Proteomes" id="UP000661077"/>
    </source>
</evidence>
<gene>
    <name evidence="2" type="ORF">JM946_11910</name>
</gene>
<dbReference type="EMBL" id="JAEVLS010000002">
    <property type="protein sequence ID" value="MBM0105460.1"/>
    <property type="molecule type" value="Genomic_DNA"/>
</dbReference>
<evidence type="ECO:0000313" key="2">
    <source>
        <dbReference type="EMBL" id="MBM0105460.1"/>
    </source>
</evidence>
<keyword evidence="3" id="KW-1185">Reference proteome</keyword>
<dbReference type="SUPFAM" id="SSF48208">
    <property type="entry name" value="Six-hairpin glycosidases"/>
    <property type="match status" value="1"/>
</dbReference>
<comment type="caution">
    <text evidence="2">The sequence shown here is derived from an EMBL/GenBank/DDBJ whole genome shotgun (WGS) entry which is preliminary data.</text>
</comment>
<dbReference type="Pfam" id="PF14614">
    <property type="entry name" value="DUF4450"/>
    <property type="match status" value="1"/>
</dbReference>
<organism evidence="2 3">
    <name type="scientific">Steroidobacter gossypii</name>
    <dbReference type="NCBI Taxonomy" id="2805490"/>
    <lineage>
        <taxon>Bacteria</taxon>
        <taxon>Pseudomonadati</taxon>
        <taxon>Pseudomonadota</taxon>
        <taxon>Gammaproteobacteria</taxon>
        <taxon>Steroidobacterales</taxon>
        <taxon>Steroidobacteraceae</taxon>
        <taxon>Steroidobacter</taxon>
    </lineage>
</organism>
<dbReference type="InterPro" id="IPR012341">
    <property type="entry name" value="6hp_glycosidase-like_sf"/>
</dbReference>
<proteinExistence type="predicted"/>
<keyword evidence="1" id="KW-0732">Signal</keyword>
<dbReference type="InterPro" id="IPR028028">
    <property type="entry name" value="DUF4450"/>
</dbReference>
<sequence>MVSIGVSWAAQRAATVVTVCLAFLVPAALHAQAPSAVGGIHPNTASRIERPLRYRPVGEAFVIQNGAERFNRPLYGGNTAFRVDGGDKPEFVLYLPGRGGNLRFALRSKGDIRWLHDAADIETGYRPGELFYTIRDPLLGEDAVVRLTALAYANTEGLILQLTPEGVARGVELLWAFGGVNGQRGKRDGDIGTEAAPISEWFQPKPEFAADNRIELKGAGRFVLTSKAATLVGLTSATLPMRIASADQWDRPAELFAPLRSRSAATAERPLVVGALPLDKGATYLSLQRSGVDEAANKELDVYSAVTANRSGGAEQVSGPRLAAEFSRDSLAAQFNAAREHFAALRSRVTIDTPDPFLNAAVGALNVAADAVWDEPQQAIMHGAIAWRAKLLGWRGPYALDALGLHERAQANFKYWFGRQNVDPVPEKIPPADKESNLARSEAGLHSNGDMANAHYDMNAVFIDALFRHLEWTGDLEFARQAWPVIERHLAWERRLFRREFAGARELPLYEAYAQIWASDDLQYSGGGVAYASAYNLYHNRMAAKIAGLLGHDPSAYEAEAEAIGKAMRRYLWQADEGAFAEYKDLLGLQMVHPSAGLWSFYHTVDSGVPTPREAWSMASAVERNNPRLPIAGPGVPGDRRYQMFSTTDWMPYSWSINNVVMGENLHTALGFWQAGRAEAAYRLTKSSLLASMYMGISPGNVGSMNYLDVYRREAQRDFADGSGVMSRTIVEGLFGLKPRALDGELELRPGLPLEWDRARLTHPDVTVAFEREGRLDRWIVGQSAVHRFESLRLVVPATHEDVARVTIDGLEVEWRAGAEAVGRPLLEIVAPWSSTEAVVEIHWAGEPLRAGDVPGNRFVRARQGMFEWWQPSLQTRVAQEPSPTSPYERSARMRLEPVDLNVYFNDRVTEIFRHGKYRSPRSPHVSLALPAQGIGAWAGHVNAMANIDDAGLRRVAAAANDRLLLPDGVMFRTPGAVGEPNIVFTSQWDNYPSEVSIPLSGRAGHVHLLMAGSTNHMQSRIDNGEVVVRYTDGTLTRFALRNPSTWWPIEQDYLTDAYQFPLRAPRPTRVDLKSGQVRVGGSSEEASYGGVIDGGAATVLDFPLERSRTLQSITVRALANDVVVGLMAVTLVRE</sequence>
<name>A0ABS1WWV4_9GAMM</name>